<proteinExistence type="predicted"/>
<protein>
    <submittedName>
        <fullName evidence="2">Uncharacterized protein</fullName>
    </submittedName>
</protein>
<gene>
    <name evidence="2" type="ORF">YASMINEVIRUS_1269</name>
</gene>
<keyword evidence="3" id="KW-1185">Reference proteome</keyword>
<evidence type="ECO:0000313" key="3">
    <source>
        <dbReference type="Proteomes" id="UP000594342"/>
    </source>
</evidence>
<dbReference type="EMBL" id="UPSH01000001">
    <property type="protein sequence ID" value="VBB18737.1"/>
    <property type="molecule type" value="Genomic_DNA"/>
</dbReference>
<organism evidence="2 3">
    <name type="scientific">Yasminevirus sp. GU-2018</name>
    <dbReference type="NCBI Taxonomy" id="2420051"/>
    <lineage>
        <taxon>Viruses</taxon>
        <taxon>Varidnaviria</taxon>
        <taxon>Bamfordvirae</taxon>
        <taxon>Nucleocytoviricota</taxon>
        <taxon>Megaviricetes</taxon>
        <taxon>Imitervirales</taxon>
        <taxon>Mimiviridae</taxon>
        <taxon>Klosneuvirinae</taxon>
        <taxon>Yasminevirus</taxon>
        <taxon>Yasminevirus saudimassiliense</taxon>
    </lineage>
</organism>
<keyword evidence="1" id="KW-0812">Transmembrane</keyword>
<accession>A0A5K0U9S8</accession>
<keyword evidence="1" id="KW-1133">Transmembrane helix</keyword>
<dbReference type="Proteomes" id="UP000594342">
    <property type="component" value="Unassembled WGS sequence"/>
</dbReference>
<sequence>MSYRQDQNRQVSDILVIEQEESPSLYDTSNYYIYIAIAFVYAFFMALLVDRLLNYDRVEKVCDTSSVKGQDYTDRYQACRKAQKEYDTRKFTYMIVLGVFSIFGGAFLARSDKMYETGGWGVSAGGLMLVIYYTVANWGILDKNVQVAVLGLTFFALFYGSTMLYQ</sequence>
<feature type="transmembrane region" description="Helical" evidence="1">
    <location>
        <begin position="91"/>
        <end position="111"/>
    </location>
</feature>
<evidence type="ECO:0000313" key="2">
    <source>
        <dbReference type="EMBL" id="VBB18737.1"/>
    </source>
</evidence>
<feature type="transmembrane region" description="Helical" evidence="1">
    <location>
        <begin position="31"/>
        <end position="49"/>
    </location>
</feature>
<feature type="transmembrane region" description="Helical" evidence="1">
    <location>
        <begin position="117"/>
        <end position="135"/>
    </location>
</feature>
<feature type="transmembrane region" description="Helical" evidence="1">
    <location>
        <begin position="147"/>
        <end position="165"/>
    </location>
</feature>
<comment type="caution">
    <text evidence="2">The sequence shown here is derived from an EMBL/GenBank/DDBJ whole genome shotgun (WGS) entry which is preliminary data.</text>
</comment>
<reference evidence="2 3" key="1">
    <citation type="submission" date="2018-10" db="EMBL/GenBank/DDBJ databases">
        <authorList>
            <consortium name="IHU Genomes"/>
        </authorList>
    </citation>
    <scope>NUCLEOTIDE SEQUENCE [LARGE SCALE GENOMIC DNA]</scope>
    <source>
        <strain evidence="2 3">A1</strain>
    </source>
</reference>
<name>A0A5K0U9S8_9VIRU</name>
<keyword evidence="1" id="KW-0472">Membrane</keyword>
<evidence type="ECO:0000256" key="1">
    <source>
        <dbReference type="SAM" id="Phobius"/>
    </source>
</evidence>